<keyword evidence="1" id="KW-1133">Transmembrane helix</keyword>
<keyword evidence="1" id="KW-0472">Membrane</keyword>
<gene>
    <name evidence="2" type="ORF">PPRIM_AZ9-3.1.T0520004</name>
</gene>
<keyword evidence="1" id="KW-0812">Transmembrane</keyword>
<evidence type="ECO:0000313" key="2">
    <source>
        <dbReference type="EMBL" id="CAD8073953.1"/>
    </source>
</evidence>
<feature type="transmembrane region" description="Helical" evidence="1">
    <location>
        <begin position="304"/>
        <end position="327"/>
    </location>
</feature>
<accession>A0A8S1M7T4</accession>
<feature type="transmembrane region" description="Helical" evidence="1">
    <location>
        <begin position="275"/>
        <end position="297"/>
    </location>
</feature>
<comment type="caution">
    <text evidence="2">The sequence shown here is derived from an EMBL/GenBank/DDBJ whole genome shotgun (WGS) entry which is preliminary data.</text>
</comment>
<dbReference type="Proteomes" id="UP000688137">
    <property type="component" value="Unassembled WGS sequence"/>
</dbReference>
<dbReference type="EMBL" id="CAJJDM010000052">
    <property type="protein sequence ID" value="CAD8073953.1"/>
    <property type="molecule type" value="Genomic_DNA"/>
</dbReference>
<evidence type="ECO:0008006" key="4">
    <source>
        <dbReference type="Google" id="ProtNLM"/>
    </source>
</evidence>
<sequence length="568" mass="65612">MNIQLRNSNSQSCELIEQHPKINSKIKLMNQKLKQDISIVLILWTLFNAVQNEQCENNYQNSCLCESDGLTGCSTIHYCVDITASSEKCNAESDNVLIHTLFRSISKFWSGSTLSDCICEPQENHIVIQLKYVKGIHVWQSQLQSYKLKQLLMCKLNKIIIPKSITWNMFQQMLSSTVNDCICGSTALSYCTSTQRCEDNMASSGNCLNICTRNFQINCSCGQNQFSNFNSSNYCSNATANNGYCCDNCTNNIKQSFISGTSTNKDVLVHKDVKIQMQIVVIVFQYLILLIILIILVNEVHLRLLYAHCLLIVLIQGIQQKFAYILYPNLEIKLYLWFHQQSQFVQIQKYIRMPKIKIEIALKNVKPIYKQAVYVVIQQLQLLIQLNIVMIIKNLQVLLKQFYSECSSTTYCSSKQSEFCLGECSLPLSSNCICENKVKQVCSSYEKCEDSYTYILKLFNVWSCKCKIKNKILICNGICNLGTCVQLLKQNCTQCTNRHTYCNKNEYCQIIQLLREFVFKNVSKIKIIVYVEQILLMKLCIILLFIAIKRCLYDRMYFYQLLKLFDTI</sequence>
<protein>
    <recommendedName>
        <fullName evidence="4">Transmembrane protein</fullName>
    </recommendedName>
</protein>
<name>A0A8S1M7T4_PARPR</name>
<proteinExistence type="predicted"/>
<feature type="transmembrane region" description="Helical" evidence="1">
    <location>
        <begin position="527"/>
        <end position="548"/>
    </location>
</feature>
<organism evidence="2 3">
    <name type="scientific">Paramecium primaurelia</name>
    <dbReference type="NCBI Taxonomy" id="5886"/>
    <lineage>
        <taxon>Eukaryota</taxon>
        <taxon>Sar</taxon>
        <taxon>Alveolata</taxon>
        <taxon>Ciliophora</taxon>
        <taxon>Intramacronucleata</taxon>
        <taxon>Oligohymenophorea</taxon>
        <taxon>Peniculida</taxon>
        <taxon>Parameciidae</taxon>
        <taxon>Paramecium</taxon>
    </lineage>
</organism>
<evidence type="ECO:0000256" key="1">
    <source>
        <dbReference type="SAM" id="Phobius"/>
    </source>
</evidence>
<dbReference type="AlphaFoldDB" id="A0A8S1M7T4"/>
<reference evidence="2" key="1">
    <citation type="submission" date="2021-01" db="EMBL/GenBank/DDBJ databases">
        <authorList>
            <consortium name="Genoscope - CEA"/>
            <person name="William W."/>
        </authorList>
    </citation>
    <scope>NUCLEOTIDE SEQUENCE</scope>
</reference>
<evidence type="ECO:0000313" key="3">
    <source>
        <dbReference type="Proteomes" id="UP000688137"/>
    </source>
</evidence>
<keyword evidence="3" id="KW-1185">Reference proteome</keyword>